<gene>
    <name evidence="1" type="ORF">P7D43_22015</name>
</gene>
<accession>A0AAW8S3P5</accession>
<dbReference type="Pfam" id="PF07352">
    <property type="entry name" value="Phage_Mu_Gam"/>
    <property type="match status" value="1"/>
</dbReference>
<proteinExistence type="predicted"/>
<dbReference type="InterPro" id="IPR009951">
    <property type="entry name" value="Host-nuc_inhib_Gam"/>
</dbReference>
<dbReference type="Proteomes" id="UP001260773">
    <property type="component" value="Unassembled WGS sequence"/>
</dbReference>
<dbReference type="RefSeq" id="WP_311865838.1">
    <property type="nucleotide sequence ID" value="NZ_JARPWH010000169.1"/>
</dbReference>
<reference evidence="1" key="1">
    <citation type="submission" date="2023-03" db="EMBL/GenBank/DDBJ databases">
        <authorList>
            <person name="Shen W."/>
            <person name="Cai J."/>
        </authorList>
    </citation>
    <scope>NUCLEOTIDE SEQUENCE</scope>
    <source>
        <strain evidence="1">P33-2</strain>
    </source>
</reference>
<name>A0AAW8S3P5_ENTAV</name>
<comment type="caution">
    <text evidence="1">The sequence shown here is derived from an EMBL/GenBank/DDBJ whole genome shotgun (WGS) entry which is preliminary data.</text>
</comment>
<dbReference type="AlphaFoldDB" id="A0AAW8S3P5"/>
<protein>
    <submittedName>
        <fullName evidence="1">Host-nuclease inhibitor Gam family protein</fullName>
    </submittedName>
</protein>
<dbReference type="SUPFAM" id="SSF161266">
    <property type="entry name" value="Gam-like"/>
    <property type="match status" value="1"/>
</dbReference>
<dbReference type="GO" id="GO:0042262">
    <property type="term" value="P:DNA protection"/>
    <property type="evidence" value="ECO:0007669"/>
    <property type="project" value="InterPro"/>
</dbReference>
<dbReference type="GO" id="GO:0003690">
    <property type="term" value="F:double-stranded DNA binding"/>
    <property type="evidence" value="ECO:0007669"/>
    <property type="project" value="InterPro"/>
</dbReference>
<organism evidence="1 2">
    <name type="scientific">Enterococcus avium</name>
    <name type="common">Streptococcus avium</name>
    <dbReference type="NCBI Taxonomy" id="33945"/>
    <lineage>
        <taxon>Bacteria</taxon>
        <taxon>Bacillati</taxon>
        <taxon>Bacillota</taxon>
        <taxon>Bacilli</taxon>
        <taxon>Lactobacillales</taxon>
        <taxon>Enterococcaceae</taxon>
        <taxon>Enterococcus</taxon>
    </lineage>
</organism>
<dbReference type="EMBL" id="JARPWH010000169">
    <property type="protein sequence ID" value="MDT2405051.1"/>
    <property type="molecule type" value="Genomic_DNA"/>
</dbReference>
<evidence type="ECO:0000313" key="2">
    <source>
        <dbReference type="Proteomes" id="UP001260773"/>
    </source>
</evidence>
<evidence type="ECO:0000313" key="1">
    <source>
        <dbReference type="EMBL" id="MDT2405051.1"/>
    </source>
</evidence>
<sequence length="179" mass="20467">MMNILEKYELEDLEQTSVEGWTIDDIGGADWALRKISALQSQNDEIKKFADLERERIASWETKETESNNERISFFEMKLSEYLNKLRKDDPKARIKTPHGTVGTRKVPDKWEYSSEAVAELKKLGMTEYVRIKEEVDKAAFKKSVSVIEGGRIVNSDGEVVEAVKVIPQGEKLSVKVEK</sequence>